<evidence type="ECO:0000313" key="4">
    <source>
        <dbReference type="EnsemblPlants" id="HORVU.MOREX.r3.3HG0324740.1.CDS1"/>
    </source>
</evidence>
<dbReference type="PANTHER" id="PTHR27005:SF145">
    <property type="entry name" value="OS10G0142600 PROTEIN"/>
    <property type="match status" value="1"/>
</dbReference>
<evidence type="ECO:0000256" key="1">
    <source>
        <dbReference type="ARBA" id="ARBA00022741"/>
    </source>
</evidence>
<evidence type="ECO:0000256" key="2">
    <source>
        <dbReference type="ARBA" id="ARBA00022840"/>
    </source>
</evidence>
<dbReference type="Proteomes" id="UP000011116">
    <property type="component" value="Chromosome 3H"/>
</dbReference>
<name>A0A8I6XUT4_HORVV</name>
<dbReference type="Gramene" id="HORVU.MOREX.r3.3HG0324740.1">
    <property type="protein sequence ID" value="HORVU.MOREX.r3.3HG0324740.1.CDS1"/>
    <property type="gene ID" value="HORVU.MOREX.r3.3HG0324740"/>
</dbReference>
<dbReference type="EnsemblPlants" id="HORVU.MOREX.r3.3HG0324740.1">
    <property type="protein sequence ID" value="HORVU.MOREX.r3.3HG0324740.1.CDS1"/>
    <property type="gene ID" value="HORVU.MOREX.r3.3HG0324740"/>
</dbReference>
<protein>
    <recommendedName>
        <fullName evidence="3">Protein kinase domain-containing protein</fullName>
    </recommendedName>
</protein>
<organism evidence="4 5">
    <name type="scientific">Hordeum vulgare subsp. vulgare</name>
    <name type="common">Domesticated barley</name>
    <dbReference type="NCBI Taxonomy" id="112509"/>
    <lineage>
        <taxon>Eukaryota</taxon>
        <taxon>Viridiplantae</taxon>
        <taxon>Streptophyta</taxon>
        <taxon>Embryophyta</taxon>
        <taxon>Tracheophyta</taxon>
        <taxon>Spermatophyta</taxon>
        <taxon>Magnoliopsida</taxon>
        <taxon>Liliopsida</taxon>
        <taxon>Poales</taxon>
        <taxon>Poaceae</taxon>
        <taxon>BOP clade</taxon>
        <taxon>Pooideae</taxon>
        <taxon>Triticodae</taxon>
        <taxon>Triticeae</taxon>
        <taxon>Hordeinae</taxon>
        <taxon>Hordeum</taxon>
    </lineage>
</organism>
<evidence type="ECO:0000313" key="5">
    <source>
        <dbReference type="Proteomes" id="UP000011116"/>
    </source>
</evidence>
<reference evidence="4" key="3">
    <citation type="submission" date="2022-01" db="UniProtKB">
        <authorList>
            <consortium name="EnsemblPlants"/>
        </authorList>
    </citation>
    <scope>IDENTIFICATION</scope>
    <source>
        <strain evidence="4">subsp. vulgare</strain>
    </source>
</reference>
<feature type="domain" description="Protein kinase" evidence="3">
    <location>
        <begin position="1"/>
        <end position="106"/>
    </location>
</feature>
<dbReference type="InterPro" id="IPR011009">
    <property type="entry name" value="Kinase-like_dom_sf"/>
</dbReference>
<evidence type="ECO:0000259" key="3">
    <source>
        <dbReference type="PROSITE" id="PS50011"/>
    </source>
</evidence>
<keyword evidence="1" id="KW-0547">Nucleotide-binding</keyword>
<sequence length="117" mass="13810">MYYMDPIFIGTGLLTIKSDVYSFGVVLMEFITRKRNEYNENGVLIEEYRKYYEIEKSGRSMFDETIAAEEDMPVLEEISKLAIECLQEDVEGRSDMMEVTRRLVFLRRDRRAGKAQQ</sequence>
<dbReference type="InterPro" id="IPR000719">
    <property type="entry name" value="Prot_kinase_dom"/>
</dbReference>
<dbReference type="GO" id="GO:0007166">
    <property type="term" value="P:cell surface receptor signaling pathway"/>
    <property type="evidence" value="ECO:0007669"/>
    <property type="project" value="InterPro"/>
</dbReference>
<dbReference type="InterPro" id="IPR001245">
    <property type="entry name" value="Ser-Thr/Tyr_kinase_cat_dom"/>
</dbReference>
<dbReference type="PROSITE" id="PS50011">
    <property type="entry name" value="PROTEIN_KINASE_DOM"/>
    <property type="match status" value="1"/>
</dbReference>
<accession>A0A8I6XUT4</accession>
<dbReference type="SMR" id="A0A8I6XUT4"/>
<keyword evidence="2" id="KW-0067">ATP-binding</keyword>
<dbReference type="PANTHER" id="PTHR27005">
    <property type="entry name" value="WALL-ASSOCIATED RECEPTOR KINASE-LIKE 21"/>
    <property type="match status" value="1"/>
</dbReference>
<dbReference type="GO" id="GO:0004672">
    <property type="term" value="F:protein kinase activity"/>
    <property type="evidence" value="ECO:0007669"/>
    <property type="project" value="InterPro"/>
</dbReference>
<dbReference type="AlphaFoldDB" id="A0A8I6XUT4"/>
<dbReference type="GO" id="GO:0005524">
    <property type="term" value="F:ATP binding"/>
    <property type="evidence" value="ECO:0007669"/>
    <property type="project" value="UniProtKB-KW"/>
</dbReference>
<keyword evidence="5" id="KW-1185">Reference proteome</keyword>
<dbReference type="Gene3D" id="1.10.510.10">
    <property type="entry name" value="Transferase(Phosphotransferase) domain 1"/>
    <property type="match status" value="1"/>
</dbReference>
<dbReference type="SUPFAM" id="SSF56112">
    <property type="entry name" value="Protein kinase-like (PK-like)"/>
    <property type="match status" value="1"/>
</dbReference>
<reference evidence="5" key="1">
    <citation type="journal article" date="2012" name="Nature">
        <title>A physical, genetic and functional sequence assembly of the barley genome.</title>
        <authorList>
            <consortium name="The International Barley Genome Sequencing Consortium"/>
            <person name="Mayer K.F."/>
            <person name="Waugh R."/>
            <person name="Brown J.W."/>
            <person name="Schulman A."/>
            <person name="Langridge P."/>
            <person name="Platzer M."/>
            <person name="Fincher G.B."/>
            <person name="Muehlbauer G.J."/>
            <person name="Sato K."/>
            <person name="Close T.J."/>
            <person name="Wise R.P."/>
            <person name="Stein N."/>
        </authorList>
    </citation>
    <scope>NUCLEOTIDE SEQUENCE [LARGE SCALE GENOMIC DNA]</scope>
    <source>
        <strain evidence="5">cv. Morex</strain>
    </source>
</reference>
<dbReference type="InterPro" id="IPR045274">
    <property type="entry name" value="WAK-like"/>
</dbReference>
<reference evidence="4" key="2">
    <citation type="submission" date="2020-10" db="EMBL/GenBank/DDBJ databases">
        <authorList>
            <person name="Scholz U."/>
            <person name="Mascher M."/>
            <person name="Fiebig A."/>
        </authorList>
    </citation>
    <scope>NUCLEOTIDE SEQUENCE [LARGE SCALE GENOMIC DNA]</scope>
    <source>
        <strain evidence="4">cv. Morex</strain>
    </source>
</reference>
<dbReference type="Pfam" id="PF07714">
    <property type="entry name" value="PK_Tyr_Ser-Thr"/>
    <property type="match status" value="1"/>
</dbReference>
<proteinExistence type="predicted"/>